<reference evidence="2" key="1">
    <citation type="journal article" date="2013" name="Nature">
        <title>Draft genome of the wheat A-genome progenitor Triticum urartu.</title>
        <authorList>
            <person name="Ling H.Q."/>
            <person name="Zhao S."/>
            <person name="Liu D."/>
            <person name="Wang J."/>
            <person name="Sun H."/>
            <person name="Zhang C."/>
            <person name="Fan H."/>
            <person name="Li D."/>
            <person name="Dong L."/>
            <person name="Tao Y."/>
            <person name="Gao C."/>
            <person name="Wu H."/>
            <person name="Li Y."/>
            <person name="Cui Y."/>
            <person name="Guo X."/>
            <person name="Zheng S."/>
            <person name="Wang B."/>
            <person name="Yu K."/>
            <person name="Liang Q."/>
            <person name="Yang W."/>
            <person name="Lou X."/>
            <person name="Chen J."/>
            <person name="Feng M."/>
            <person name="Jian J."/>
            <person name="Zhang X."/>
            <person name="Luo G."/>
            <person name="Jiang Y."/>
            <person name="Liu J."/>
            <person name="Wang Z."/>
            <person name="Sha Y."/>
            <person name="Zhang B."/>
            <person name="Wu H."/>
            <person name="Tang D."/>
            <person name="Shen Q."/>
            <person name="Xue P."/>
            <person name="Zou S."/>
            <person name="Wang X."/>
            <person name="Liu X."/>
            <person name="Wang F."/>
            <person name="Yang Y."/>
            <person name="An X."/>
            <person name="Dong Z."/>
            <person name="Zhang K."/>
            <person name="Zhang X."/>
            <person name="Luo M.C."/>
            <person name="Dvorak J."/>
            <person name="Tong Y."/>
            <person name="Wang J."/>
            <person name="Yang H."/>
            <person name="Li Z."/>
            <person name="Wang D."/>
            <person name="Zhang A."/>
            <person name="Wang J."/>
        </authorList>
    </citation>
    <scope>NUCLEOTIDE SEQUENCE</scope>
    <source>
        <strain evidence="2">cv. G1812</strain>
    </source>
</reference>
<name>A0A8R7K0N9_TRIUA</name>
<proteinExistence type="predicted"/>
<reference evidence="1" key="3">
    <citation type="submission" date="2022-06" db="UniProtKB">
        <authorList>
            <consortium name="EnsemblPlants"/>
        </authorList>
    </citation>
    <scope>IDENTIFICATION</scope>
</reference>
<dbReference type="EnsemblPlants" id="TuG1812G0100001527.01.T01">
    <property type="protein sequence ID" value="TuG1812G0100001527.01.T01.cds259130"/>
    <property type="gene ID" value="TuG1812G0100001527.01"/>
</dbReference>
<dbReference type="Gramene" id="TuG1812G0100001527.01.T01">
    <property type="protein sequence ID" value="TuG1812G0100001527.01.T01.cds259130"/>
    <property type="gene ID" value="TuG1812G0100001527.01"/>
</dbReference>
<dbReference type="Proteomes" id="UP000015106">
    <property type="component" value="Chromosome 1"/>
</dbReference>
<reference evidence="1" key="2">
    <citation type="submission" date="2018-03" db="EMBL/GenBank/DDBJ databases">
        <title>The Triticum urartu genome reveals the dynamic nature of wheat genome evolution.</title>
        <authorList>
            <person name="Ling H."/>
            <person name="Ma B."/>
            <person name="Shi X."/>
            <person name="Liu H."/>
            <person name="Dong L."/>
            <person name="Sun H."/>
            <person name="Cao Y."/>
            <person name="Gao Q."/>
            <person name="Zheng S."/>
            <person name="Li Y."/>
            <person name="Yu Y."/>
            <person name="Du H."/>
            <person name="Qi M."/>
            <person name="Li Y."/>
            <person name="Yu H."/>
            <person name="Cui Y."/>
            <person name="Wang N."/>
            <person name="Chen C."/>
            <person name="Wu H."/>
            <person name="Zhao Y."/>
            <person name="Zhang J."/>
            <person name="Li Y."/>
            <person name="Zhou W."/>
            <person name="Zhang B."/>
            <person name="Hu W."/>
            <person name="Eijk M."/>
            <person name="Tang J."/>
            <person name="Witsenboer H."/>
            <person name="Zhao S."/>
            <person name="Li Z."/>
            <person name="Zhang A."/>
            <person name="Wang D."/>
            <person name="Liang C."/>
        </authorList>
    </citation>
    <scope>NUCLEOTIDE SEQUENCE [LARGE SCALE GENOMIC DNA]</scope>
    <source>
        <strain evidence="1">cv. G1812</strain>
    </source>
</reference>
<sequence>MTSCAPQRSPRRTAFWCQKVKSEKAEKIINFDSA</sequence>
<protein>
    <submittedName>
        <fullName evidence="1">Uncharacterized protein</fullName>
    </submittedName>
</protein>
<keyword evidence="2" id="KW-1185">Reference proteome</keyword>
<accession>A0A8R7K0N9</accession>
<organism evidence="1 2">
    <name type="scientific">Triticum urartu</name>
    <name type="common">Red wild einkorn</name>
    <name type="synonym">Crithodium urartu</name>
    <dbReference type="NCBI Taxonomy" id="4572"/>
    <lineage>
        <taxon>Eukaryota</taxon>
        <taxon>Viridiplantae</taxon>
        <taxon>Streptophyta</taxon>
        <taxon>Embryophyta</taxon>
        <taxon>Tracheophyta</taxon>
        <taxon>Spermatophyta</taxon>
        <taxon>Magnoliopsida</taxon>
        <taxon>Liliopsida</taxon>
        <taxon>Poales</taxon>
        <taxon>Poaceae</taxon>
        <taxon>BOP clade</taxon>
        <taxon>Pooideae</taxon>
        <taxon>Triticodae</taxon>
        <taxon>Triticeae</taxon>
        <taxon>Triticinae</taxon>
        <taxon>Triticum</taxon>
    </lineage>
</organism>
<evidence type="ECO:0000313" key="2">
    <source>
        <dbReference type="Proteomes" id="UP000015106"/>
    </source>
</evidence>
<dbReference type="AlphaFoldDB" id="A0A8R7K0N9"/>
<evidence type="ECO:0000313" key="1">
    <source>
        <dbReference type="EnsemblPlants" id="TuG1812G0100001527.01.T01.cds259130"/>
    </source>
</evidence>